<gene>
    <name evidence="1" type="ORF">LfDm3_0340</name>
</gene>
<organism evidence="1 2">
    <name type="scientific">Fructilactobacillus fructivorans</name>
    <dbReference type="NCBI Taxonomy" id="1614"/>
    <lineage>
        <taxon>Bacteria</taxon>
        <taxon>Bacillati</taxon>
        <taxon>Bacillota</taxon>
        <taxon>Bacilli</taxon>
        <taxon>Lactobacillales</taxon>
        <taxon>Lactobacillaceae</taxon>
        <taxon>Fructilactobacillus</taxon>
    </lineage>
</organism>
<evidence type="ECO:0000313" key="1">
    <source>
        <dbReference type="EMBL" id="KID42411.1"/>
    </source>
</evidence>
<dbReference type="PATRIC" id="fig|1614.7.peg.330"/>
<dbReference type="OrthoDB" id="2411776at2"/>
<proteinExistence type="predicted"/>
<accession>A0A0C1PRA1</accession>
<dbReference type="GeneID" id="74913027"/>
<reference evidence="1 2" key="1">
    <citation type="submission" date="2014-06" db="EMBL/GenBank/DDBJ databases">
        <title>Functional and comparative genomic analyses of the Drosophila gut microbiota identify candidate symbiosis factors.</title>
        <authorList>
            <person name="Newell P.D."/>
            <person name="Chaston J.M."/>
            <person name="Douglas A.E."/>
        </authorList>
    </citation>
    <scope>NUCLEOTIDE SEQUENCE [LARGE SCALE GENOMIC DNA]</scope>
    <source>
        <strain evidence="1 2">DmCS_002</strain>
    </source>
</reference>
<dbReference type="AlphaFoldDB" id="A0A0C1PRA1"/>
<comment type="caution">
    <text evidence="1">The sequence shown here is derived from an EMBL/GenBank/DDBJ whole genome shotgun (WGS) entry which is preliminary data.</text>
</comment>
<protein>
    <submittedName>
        <fullName evidence="1">Uncharacterized protein</fullName>
    </submittedName>
</protein>
<keyword evidence="2" id="KW-1185">Reference proteome</keyword>
<dbReference type="RefSeq" id="WP_039143513.1">
    <property type="nucleotide sequence ID" value="NZ_JOJZ01000009.1"/>
</dbReference>
<dbReference type="Proteomes" id="UP000031397">
    <property type="component" value="Unassembled WGS sequence"/>
</dbReference>
<evidence type="ECO:0000313" key="2">
    <source>
        <dbReference type="Proteomes" id="UP000031397"/>
    </source>
</evidence>
<name>A0A0C1PRA1_9LACO</name>
<sequence length="67" mass="7817">MYKYFKLTSKAAKTLRSASLNLLAPFIKRSKIRYNNSPESKSISDDWKKVGDDMRRGILKYDRSVTK</sequence>
<dbReference type="EMBL" id="JOJZ01000009">
    <property type="protein sequence ID" value="KID42411.1"/>
    <property type="molecule type" value="Genomic_DNA"/>
</dbReference>